<dbReference type="GO" id="GO:0005634">
    <property type="term" value="C:nucleus"/>
    <property type="evidence" value="ECO:0007669"/>
    <property type="project" value="UniProtKB-SubCell"/>
</dbReference>
<evidence type="ECO:0000313" key="9">
    <source>
        <dbReference type="Proteomes" id="UP000034680"/>
    </source>
</evidence>
<keyword evidence="1" id="KW-0805">Transcription regulation</keyword>
<dbReference type="SMART" id="SM00339">
    <property type="entry name" value="FH"/>
    <property type="match status" value="1"/>
</dbReference>
<dbReference type="EMBL" id="LCUC01000167">
    <property type="protein sequence ID" value="KKY35266.1"/>
    <property type="molecule type" value="Genomic_DNA"/>
</dbReference>
<evidence type="ECO:0000256" key="6">
    <source>
        <dbReference type="SAM" id="MobiDB-lite"/>
    </source>
</evidence>
<dbReference type="STRING" id="1214573.A0A0G2FML5"/>
<protein>
    <submittedName>
        <fullName evidence="8">Putative forkhead domain-containing protein</fullName>
    </submittedName>
</protein>
<evidence type="ECO:0000259" key="7">
    <source>
        <dbReference type="PROSITE" id="PS50039"/>
    </source>
</evidence>
<feature type="DNA-binding region" description="Fork-head" evidence="5">
    <location>
        <begin position="52"/>
        <end position="162"/>
    </location>
</feature>
<dbReference type="PRINTS" id="PR00053">
    <property type="entry name" value="FORKHEAD"/>
</dbReference>
<feature type="compositionally biased region" description="Polar residues" evidence="6">
    <location>
        <begin position="110"/>
        <end position="125"/>
    </location>
</feature>
<dbReference type="PANTHER" id="PTHR46078">
    <property type="entry name" value="FORKHEAD BOX PROTEIN J2 FAMILY MEMBER"/>
    <property type="match status" value="1"/>
</dbReference>
<evidence type="ECO:0000313" key="8">
    <source>
        <dbReference type="EMBL" id="KKY35266.1"/>
    </source>
</evidence>
<dbReference type="InterPro" id="IPR045912">
    <property type="entry name" value="FOXJ2/3-like"/>
</dbReference>
<evidence type="ECO:0000256" key="4">
    <source>
        <dbReference type="ARBA" id="ARBA00023242"/>
    </source>
</evidence>
<comment type="subcellular location">
    <subcellularLocation>
        <location evidence="5">Nucleus</location>
    </subcellularLocation>
</comment>
<dbReference type="GO" id="GO:0000978">
    <property type="term" value="F:RNA polymerase II cis-regulatory region sequence-specific DNA binding"/>
    <property type="evidence" value="ECO:0007669"/>
    <property type="project" value="TreeGrafter"/>
</dbReference>
<dbReference type="InterPro" id="IPR036390">
    <property type="entry name" value="WH_DNA-bd_sf"/>
</dbReference>
<dbReference type="PROSITE" id="PS50039">
    <property type="entry name" value="FORK_HEAD_3"/>
    <property type="match status" value="1"/>
</dbReference>
<dbReference type="Gene3D" id="1.10.10.10">
    <property type="entry name" value="Winged helix-like DNA-binding domain superfamily/Winged helix DNA-binding domain"/>
    <property type="match status" value="1"/>
</dbReference>
<dbReference type="Proteomes" id="UP000034680">
    <property type="component" value="Unassembled WGS sequence"/>
</dbReference>
<dbReference type="SUPFAM" id="SSF46785">
    <property type="entry name" value="Winged helix' DNA-binding domain"/>
    <property type="match status" value="1"/>
</dbReference>
<reference evidence="8 9" key="1">
    <citation type="submission" date="2015-05" db="EMBL/GenBank/DDBJ databases">
        <title>Distinctive expansion of gene families associated with plant cell wall degradation and secondary metabolism in the genomes of grapevine trunk pathogens.</title>
        <authorList>
            <person name="Lawrence D.P."/>
            <person name="Travadon R."/>
            <person name="Rolshausen P.E."/>
            <person name="Baumgartner K."/>
        </authorList>
    </citation>
    <scope>NUCLEOTIDE SEQUENCE [LARGE SCALE GENOMIC DNA]</scope>
    <source>
        <strain evidence="8">DA912</strain>
    </source>
</reference>
<dbReference type="InterPro" id="IPR001766">
    <property type="entry name" value="Fork_head_dom"/>
</dbReference>
<dbReference type="AlphaFoldDB" id="A0A0G2FML5"/>
<dbReference type="PROSITE" id="PS00658">
    <property type="entry name" value="FORK_HEAD_2"/>
    <property type="match status" value="1"/>
</dbReference>
<organism evidence="8 9">
    <name type="scientific">Diaporthe ampelina</name>
    <dbReference type="NCBI Taxonomy" id="1214573"/>
    <lineage>
        <taxon>Eukaryota</taxon>
        <taxon>Fungi</taxon>
        <taxon>Dikarya</taxon>
        <taxon>Ascomycota</taxon>
        <taxon>Pezizomycotina</taxon>
        <taxon>Sordariomycetes</taxon>
        <taxon>Sordariomycetidae</taxon>
        <taxon>Diaporthales</taxon>
        <taxon>Diaporthaceae</taxon>
        <taxon>Diaporthe</taxon>
    </lineage>
</organism>
<evidence type="ECO:0000256" key="2">
    <source>
        <dbReference type="ARBA" id="ARBA00023125"/>
    </source>
</evidence>
<feature type="compositionally biased region" description="Basic residues" evidence="6">
    <location>
        <begin position="156"/>
        <end position="173"/>
    </location>
</feature>
<feature type="domain" description="Fork-head" evidence="7">
    <location>
        <begin position="52"/>
        <end position="162"/>
    </location>
</feature>
<accession>A0A0G2FML5</accession>
<dbReference type="OrthoDB" id="5954824at2759"/>
<feature type="region of interest" description="Disordered" evidence="6">
    <location>
        <begin position="110"/>
        <end position="133"/>
    </location>
</feature>
<evidence type="ECO:0000256" key="3">
    <source>
        <dbReference type="ARBA" id="ARBA00023163"/>
    </source>
</evidence>
<gene>
    <name evidence="8" type="ORF">UCDDA912_g04746</name>
</gene>
<feature type="region of interest" description="Disordered" evidence="6">
    <location>
        <begin position="229"/>
        <end position="254"/>
    </location>
</feature>
<keyword evidence="3" id="KW-0804">Transcription</keyword>
<comment type="caution">
    <text evidence="8">The sequence shown here is derived from an EMBL/GenBank/DDBJ whole genome shotgun (WGS) entry which is preliminary data.</text>
</comment>
<dbReference type="InterPro" id="IPR036388">
    <property type="entry name" value="WH-like_DNA-bd_sf"/>
</dbReference>
<dbReference type="Pfam" id="PF00250">
    <property type="entry name" value="Forkhead"/>
    <property type="match status" value="1"/>
</dbReference>
<keyword evidence="4 5" id="KW-0539">Nucleus</keyword>
<sequence length="346" mass="37775">MGNEAICIGREDTAPLSDPEIDMDADIAYDPILYDAEDVLGSRSSTEPAGGKSDEPYARLIYRAFMSRPNKSMTLQEIYQWFRENTDKAKSKGKGWQNSIRHNLSMNGAFTKRSSNQPALNSDGSLSLDASGADGRKSTEWFLEPRYYDGVQSTTRYRKGNSKSAGRAHRGRERKLNSNKKQLGSEINVCSNIQASHDPNRQTGKPPGRQSKDINYFQLQIVENAHGAHGKELSSDVDPAAEPTTPTCSGHDSQVDDLSYGNKYHPYLPGFFANTDGGYHHPAAALSPPVYPQQSGYTLQQVEGIFEPPSGIEAPLFLSGNSLTSEEAAALMAGNPSWANTGPYCG</sequence>
<dbReference type="InterPro" id="IPR030456">
    <property type="entry name" value="TF_fork_head_CS_2"/>
</dbReference>
<keyword evidence="2 5" id="KW-0238">DNA-binding</keyword>
<proteinExistence type="predicted"/>
<dbReference type="GO" id="GO:0000981">
    <property type="term" value="F:DNA-binding transcription factor activity, RNA polymerase II-specific"/>
    <property type="evidence" value="ECO:0007669"/>
    <property type="project" value="TreeGrafter"/>
</dbReference>
<reference evidence="8 9" key="2">
    <citation type="submission" date="2015-05" db="EMBL/GenBank/DDBJ databases">
        <authorList>
            <person name="Morales-Cruz A."/>
            <person name="Amrine K.C."/>
            <person name="Cantu D."/>
        </authorList>
    </citation>
    <scope>NUCLEOTIDE SEQUENCE [LARGE SCALE GENOMIC DNA]</scope>
    <source>
        <strain evidence="8">DA912</strain>
    </source>
</reference>
<dbReference type="CDD" id="cd20032">
    <property type="entry name" value="FH_FOXO"/>
    <property type="match status" value="1"/>
</dbReference>
<evidence type="ECO:0000256" key="5">
    <source>
        <dbReference type="PROSITE-ProRule" id="PRU00089"/>
    </source>
</evidence>
<name>A0A0G2FML5_9PEZI</name>
<feature type="region of interest" description="Disordered" evidence="6">
    <location>
        <begin position="153"/>
        <end position="184"/>
    </location>
</feature>
<dbReference type="PANTHER" id="PTHR46078:SF2">
    <property type="entry name" value="FORK-HEAD DOMAIN-CONTAINING PROTEIN"/>
    <property type="match status" value="1"/>
</dbReference>
<evidence type="ECO:0000256" key="1">
    <source>
        <dbReference type="ARBA" id="ARBA00023015"/>
    </source>
</evidence>
<keyword evidence="9" id="KW-1185">Reference proteome</keyword>